<organism evidence="3">
    <name type="scientific">marine sediment metagenome</name>
    <dbReference type="NCBI Taxonomy" id="412755"/>
    <lineage>
        <taxon>unclassified sequences</taxon>
        <taxon>metagenomes</taxon>
        <taxon>ecological metagenomes</taxon>
    </lineage>
</organism>
<evidence type="ECO:0000313" key="3">
    <source>
        <dbReference type="EMBL" id="KKK78342.1"/>
    </source>
</evidence>
<protein>
    <submittedName>
        <fullName evidence="3">Uncharacterized protein</fullName>
    </submittedName>
</protein>
<dbReference type="AlphaFoldDB" id="A0A0F8YA94"/>
<comment type="caution">
    <text evidence="3">The sequence shown here is derived from an EMBL/GenBank/DDBJ whole genome shotgun (WGS) entry which is preliminary data.</text>
</comment>
<evidence type="ECO:0000256" key="1">
    <source>
        <dbReference type="SAM" id="MobiDB-lite"/>
    </source>
</evidence>
<feature type="region of interest" description="Disordered" evidence="1">
    <location>
        <begin position="181"/>
        <end position="200"/>
    </location>
</feature>
<keyword evidence="2" id="KW-0472">Membrane</keyword>
<accession>A0A0F8YA94</accession>
<sequence>MIGQIIFWVIVAFITFKVWMKLVRLMEIKEEQLSNERVRTLEAIHQGATLTKILKELKGGLKDGKNKGILGVKFAPTKTGKDKWIIETNDGNFSAWESKIAEELNSKLNEMVSVDIRPPQEGTNYLPTITKILDGAKGNIPLAVAVEDSKDGFVKAGVGVLKETQQGVRSLNGQEQRPLMNQERDDGMPLPSTIGNGDVRGNVQEERTTSKGLRFVNQNTSIIAQCLVKAVIGSGGIETHTIEEAVNMYKEALELLE</sequence>
<evidence type="ECO:0000256" key="2">
    <source>
        <dbReference type="SAM" id="Phobius"/>
    </source>
</evidence>
<dbReference type="EMBL" id="LAZR01054531">
    <property type="protein sequence ID" value="KKK78342.1"/>
    <property type="molecule type" value="Genomic_DNA"/>
</dbReference>
<gene>
    <name evidence="3" type="ORF">LCGC14_2844530</name>
</gene>
<name>A0A0F8YA94_9ZZZZ</name>
<reference evidence="3" key="1">
    <citation type="journal article" date="2015" name="Nature">
        <title>Complex archaea that bridge the gap between prokaryotes and eukaryotes.</title>
        <authorList>
            <person name="Spang A."/>
            <person name="Saw J.H."/>
            <person name="Jorgensen S.L."/>
            <person name="Zaremba-Niedzwiedzka K."/>
            <person name="Martijn J."/>
            <person name="Lind A.E."/>
            <person name="van Eijk R."/>
            <person name="Schleper C."/>
            <person name="Guy L."/>
            <person name="Ettema T.J."/>
        </authorList>
    </citation>
    <scope>NUCLEOTIDE SEQUENCE</scope>
</reference>
<keyword evidence="2" id="KW-0812">Transmembrane</keyword>
<proteinExistence type="predicted"/>
<keyword evidence="2" id="KW-1133">Transmembrane helix</keyword>
<feature type="transmembrane region" description="Helical" evidence="2">
    <location>
        <begin position="6"/>
        <end position="23"/>
    </location>
</feature>